<dbReference type="EMBL" id="BAABJV010000002">
    <property type="protein sequence ID" value="GAA4766790.1"/>
    <property type="molecule type" value="Genomic_DNA"/>
</dbReference>
<name>A0ABP8ZV22_9ACTN</name>
<dbReference type="RefSeq" id="WP_345610147.1">
    <property type="nucleotide sequence ID" value="NZ_BAABJV010000002.1"/>
</dbReference>
<evidence type="ECO:0000259" key="1">
    <source>
        <dbReference type="Pfam" id="PF06259"/>
    </source>
</evidence>
<dbReference type="Pfam" id="PF06259">
    <property type="entry name" value="Abhydrolase_8"/>
    <property type="match status" value="1"/>
</dbReference>
<accession>A0ABP8ZV22</accession>
<organism evidence="2 3">
    <name type="scientific">Streptomyces sanyensis</name>
    <dbReference type="NCBI Taxonomy" id="568869"/>
    <lineage>
        <taxon>Bacteria</taxon>
        <taxon>Bacillati</taxon>
        <taxon>Actinomycetota</taxon>
        <taxon>Actinomycetes</taxon>
        <taxon>Kitasatosporales</taxon>
        <taxon>Streptomycetaceae</taxon>
        <taxon>Streptomyces</taxon>
    </lineage>
</organism>
<gene>
    <name evidence="2" type="ORF">GCM10023329_11320</name>
</gene>
<dbReference type="InterPro" id="IPR010427">
    <property type="entry name" value="DUF1023"/>
</dbReference>
<sequence length="626" mass="65724">MTSSLTWQQLRDLKLTELDEAAEGWGAVSRFADAAQTRVDGDLAGALSKSQEGESATAAVGRFKRLSRNYDYITTECGLVRTAVSGLSADLAAPRSTLTGALDDAAAHGFTVHDDGSVTYPAGGTNELTGAPVPGGTVGGRVSPLAPPVGPYAPGGPRLLTPGLGPGSTQLLNPNPHHAVAQGVADRIARAMREARQVDERYRQTLAKLRAPEGLTVDAGTWADAAADMEAVRDAAYEQVKREIPMDATPAERKAWWDGLSDAQRTEYLASYPDVIGNLDGVPAVVRDEANRENLDLLIAAYAERRGEAEEARYGGLKEIRHQLELNAAARLKDPKEPPMMLLGIGDEGTGRAIVAVGNPDTSRNVAAYVPGLGTALDDHFARNDVRRAYDTAVLARENDPSSAALVWLGYDPPQLGGADAPNLLDNIEVMSSAPAEKGAPAYNSFMSGLSATNDHADPHLTAIGHSYGSRLVGAATQESGGIPGADDIVLVGSPGVGVDRAQDLGVGKDHVFVGAAENDPVTMLPSKKEAAVGALLSASPPLAYLAADIADQGDDDIWFGKDPASEAFGAHRFVVDDGPRPLIDGEGPTPAHSNYFNPERDRASAENIAAVVSGQPQNVVMERHR</sequence>
<evidence type="ECO:0000313" key="3">
    <source>
        <dbReference type="Proteomes" id="UP001501147"/>
    </source>
</evidence>
<comment type="caution">
    <text evidence="2">The sequence shown here is derived from an EMBL/GenBank/DDBJ whole genome shotgun (WGS) entry which is preliminary data.</text>
</comment>
<keyword evidence="3" id="KW-1185">Reference proteome</keyword>
<feature type="domain" description="DUF1023" evidence="1">
    <location>
        <begin position="349"/>
        <end position="526"/>
    </location>
</feature>
<evidence type="ECO:0000313" key="2">
    <source>
        <dbReference type="EMBL" id="GAA4766790.1"/>
    </source>
</evidence>
<proteinExistence type="predicted"/>
<protein>
    <recommendedName>
        <fullName evidence="1">DUF1023 domain-containing protein</fullName>
    </recommendedName>
</protein>
<reference evidence="3" key="1">
    <citation type="journal article" date="2019" name="Int. J. Syst. Evol. Microbiol.">
        <title>The Global Catalogue of Microorganisms (GCM) 10K type strain sequencing project: providing services to taxonomists for standard genome sequencing and annotation.</title>
        <authorList>
            <consortium name="The Broad Institute Genomics Platform"/>
            <consortium name="The Broad Institute Genome Sequencing Center for Infectious Disease"/>
            <person name="Wu L."/>
            <person name="Ma J."/>
        </authorList>
    </citation>
    <scope>NUCLEOTIDE SEQUENCE [LARGE SCALE GENOMIC DNA]</scope>
    <source>
        <strain evidence="3">JCM 18324</strain>
    </source>
</reference>
<dbReference type="Proteomes" id="UP001501147">
    <property type="component" value="Unassembled WGS sequence"/>
</dbReference>